<accession>A0A5N7J1G3</accession>
<dbReference type="EMBL" id="SPSF01000030">
    <property type="protein sequence ID" value="MPQ62586.1"/>
    <property type="molecule type" value="Genomic_DNA"/>
</dbReference>
<comment type="caution">
    <text evidence="1">The sequence shown here is derived from an EMBL/GenBank/DDBJ whole genome shotgun (WGS) entry which is preliminary data.</text>
</comment>
<reference evidence="1 2" key="1">
    <citation type="journal article" date="2019" name="Lett. Appl. Microbiol.">
        <title>A case of 'blown pack' spoilage of vacuum-packaged pork likely associated with Clostridium estertheticum in Canada.</title>
        <authorList>
            <person name="Zhang P."/>
            <person name="Ward P."/>
            <person name="McMullen L.M."/>
            <person name="Yang X."/>
        </authorList>
    </citation>
    <scope>NUCLEOTIDE SEQUENCE [LARGE SCALE GENOMIC DNA]</scope>
    <source>
        <strain evidence="1 2">MA19</strain>
    </source>
</reference>
<name>A0A5N7J1G3_9CLOT</name>
<gene>
    <name evidence="1" type="ORF">E4V82_10765</name>
</gene>
<sequence>MEVNMEIVERLEKINWFKNCGKPLSISLMYDVNYAKDINSVIKHISSTRWGNIGLEEKNDLTSYLFKNYPNKYHQVWNELVENIKENIMINIKNEAIKMANNKGLNDNSIIGHIEWDILIIIMAFTYSEYKEPTFYKEILRIYESGNIPCGWKGTYPNGRIIIY</sequence>
<evidence type="ECO:0000313" key="2">
    <source>
        <dbReference type="Proteomes" id="UP000342249"/>
    </source>
</evidence>
<dbReference type="RefSeq" id="WP_152752324.1">
    <property type="nucleotide sequence ID" value="NZ_SPSE01000030.1"/>
</dbReference>
<dbReference type="Proteomes" id="UP000342249">
    <property type="component" value="Unassembled WGS sequence"/>
</dbReference>
<protein>
    <submittedName>
        <fullName evidence="1">Uncharacterized protein</fullName>
    </submittedName>
</protein>
<dbReference type="AlphaFoldDB" id="A0A5N7J1G3"/>
<proteinExistence type="predicted"/>
<evidence type="ECO:0000313" key="1">
    <source>
        <dbReference type="EMBL" id="MPQ62586.1"/>
    </source>
</evidence>
<organism evidence="1 2">
    <name type="scientific">Clostridium estertheticum</name>
    <dbReference type="NCBI Taxonomy" id="238834"/>
    <lineage>
        <taxon>Bacteria</taxon>
        <taxon>Bacillati</taxon>
        <taxon>Bacillota</taxon>
        <taxon>Clostridia</taxon>
        <taxon>Eubacteriales</taxon>
        <taxon>Clostridiaceae</taxon>
        <taxon>Clostridium</taxon>
    </lineage>
</organism>